<keyword evidence="2" id="KW-1133">Transmembrane helix</keyword>
<dbReference type="Gene3D" id="1.10.287.470">
    <property type="entry name" value="Helix hairpin bin"/>
    <property type="match status" value="1"/>
</dbReference>
<comment type="caution">
    <text evidence="5">The sequence shown here is derived from an EMBL/GenBank/DDBJ whole genome shotgun (WGS) entry which is preliminary data.</text>
</comment>
<keyword evidence="6" id="KW-1185">Reference proteome</keyword>
<feature type="domain" description="Multidrug resistance protein MdtA-like barrel-sandwich hybrid" evidence="3">
    <location>
        <begin position="49"/>
        <end position="240"/>
    </location>
</feature>
<evidence type="ECO:0000256" key="2">
    <source>
        <dbReference type="SAM" id="Phobius"/>
    </source>
</evidence>
<dbReference type="SUPFAM" id="SSF111369">
    <property type="entry name" value="HlyD-like secretion proteins"/>
    <property type="match status" value="2"/>
</dbReference>
<evidence type="ECO:0000259" key="4">
    <source>
        <dbReference type="Pfam" id="PF25963"/>
    </source>
</evidence>
<reference evidence="5 6" key="1">
    <citation type="submission" date="2020-12" db="EMBL/GenBank/DDBJ databases">
        <authorList>
            <person name="Lu T."/>
            <person name="Wang Q."/>
            <person name="Han X."/>
        </authorList>
    </citation>
    <scope>NUCLEOTIDE SEQUENCE [LARGE SCALE GENOMIC DNA]</scope>
    <source>
        <strain evidence="5 6">WQ 585</strain>
    </source>
</reference>
<gene>
    <name evidence="5" type="primary">mdtN</name>
    <name evidence="5" type="ORF">JHL22_08560</name>
</gene>
<sequence length="348" mass="38213">MSHPTSPNKYKTVARLVAVIIILAAVALVLFYQLKNSPLSEDAMLQADVVNISTPVAGRVEKFYVAENGKVKRGDLLFTLDPTVYRLRVEQAEAELKVAMAARDTQRRAIEAERSNLAIANEQVERALSNLSLTEKTLERLIPLNKKGYVTTQQVDDARTLHRDAQVSLRQAQAQAQAAESLVGNLDAADALVQVSQSALAIARRALADTQVYAPHDGLVVGLLVSAGEYVAPDQSLFTLINTEQWYATAFFRETELMELKPNACALVYALADPSVTIKGKLDSIGWGVSSMDMIDLPRTLPIVQKSLNWVRVAQRFPVRVRLENAPENLLRVGASAVVVVKKHDDDC</sequence>
<evidence type="ECO:0000259" key="3">
    <source>
        <dbReference type="Pfam" id="PF25917"/>
    </source>
</evidence>
<keyword evidence="1" id="KW-0175">Coiled coil</keyword>
<dbReference type="PANTHER" id="PTHR30367:SF1">
    <property type="entry name" value="MULTIDRUG RESISTANCE PROTEIN MDTN"/>
    <property type="match status" value="1"/>
</dbReference>
<dbReference type="InterPro" id="IPR050393">
    <property type="entry name" value="MFP_Efflux_Pump"/>
</dbReference>
<dbReference type="RefSeq" id="WP_200236002.1">
    <property type="nucleotide sequence ID" value="NZ_JAENGP010000009.1"/>
</dbReference>
<dbReference type="Gene3D" id="2.40.30.170">
    <property type="match status" value="1"/>
</dbReference>
<dbReference type="Pfam" id="PF25963">
    <property type="entry name" value="Beta-barrel_AAEA"/>
    <property type="match status" value="1"/>
</dbReference>
<dbReference type="Proteomes" id="UP000635316">
    <property type="component" value="Unassembled WGS sequence"/>
</dbReference>
<feature type="transmembrane region" description="Helical" evidence="2">
    <location>
        <begin position="12"/>
        <end position="34"/>
    </location>
</feature>
<dbReference type="Pfam" id="PF25917">
    <property type="entry name" value="BSH_RND"/>
    <property type="match status" value="1"/>
</dbReference>
<evidence type="ECO:0000313" key="6">
    <source>
        <dbReference type="Proteomes" id="UP000635316"/>
    </source>
</evidence>
<accession>A0ABS1EBL3</accession>
<keyword evidence="2" id="KW-0812">Transmembrane</keyword>
<proteinExistence type="predicted"/>
<evidence type="ECO:0000313" key="5">
    <source>
        <dbReference type="EMBL" id="MBK1781267.1"/>
    </source>
</evidence>
<protein>
    <submittedName>
        <fullName evidence="5">Multidrug transporter subunit MdtN</fullName>
    </submittedName>
</protein>
<organism evidence="5 6">
    <name type="scientific">Advenella mandrilli</name>
    <dbReference type="NCBI Taxonomy" id="2800330"/>
    <lineage>
        <taxon>Bacteria</taxon>
        <taxon>Pseudomonadati</taxon>
        <taxon>Pseudomonadota</taxon>
        <taxon>Betaproteobacteria</taxon>
        <taxon>Burkholderiales</taxon>
        <taxon>Alcaligenaceae</taxon>
    </lineage>
</organism>
<evidence type="ECO:0000256" key="1">
    <source>
        <dbReference type="SAM" id="Coils"/>
    </source>
</evidence>
<dbReference type="EMBL" id="JAENGP010000009">
    <property type="protein sequence ID" value="MBK1781267.1"/>
    <property type="molecule type" value="Genomic_DNA"/>
</dbReference>
<dbReference type="InterPro" id="IPR058634">
    <property type="entry name" value="AaeA-lik-b-barrel"/>
</dbReference>
<dbReference type="InterPro" id="IPR058625">
    <property type="entry name" value="MdtA-like_BSH"/>
</dbReference>
<dbReference type="NCBIfam" id="NF007785">
    <property type="entry name" value="PRK10476.1"/>
    <property type="match status" value="1"/>
</dbReference>
<dbReference type="Gene3D" id="2.40.50.100">
    <property type="match status" value="1"/>
</dbReference>
<keyword evidence="2" id="KW-0472">Membrane</keyword>
<feature type="coiled-coil region" evidence="1">
    <location>
        <begin position="89"/>
        <end position="189"/>
    </location>
</feature>
<feature type="domain" description="p-hydroxybenzoic acid efflux pump subunit AaeA-like beta-barrel" evidence="4">
    <location>
        <begin position="246"/>
        <end position="341"/>
    </location>
</feature>
<name>A0ABS1EBL3_9BURK</name>
<dbReference type="PANTHER" id="PTHR30367">
    <property type="entry name" value="P-HYDROXYBENZOIC ACID EFFLUX PUMP SUBUNIT AAEA-RELATED"/>
    <property type="match status" value="1"/>
</dbReference>